<dbReference type="EMBL" id="JAADJZ010000001">
    <property type="protein sequence ID" value="KAF2878374.1"/>
    <property type="molecule type" value="Genomic_DNA"/>
</dbReference>
<evidence type="ECO:0000313" key="3">
    <source>
        <dbReference type="EMBL" id="KAF2878374.1"/>
    </source>
</evidence>
<keyword evidence="4" id="KW-1185">Reference proteome</keyword>
<protein>
    <recommendedName>
        <fullName evidence="2">Ribonucleases P/MRP subunit Pop8-like domain-containing protein</fullName>
    </recommendedName>
</protein>
<dbReference type="PANTHER" id="PTHR28173">
    <property type="entry name" value="RIBONUCLEASES P/MRP PROTEIN SUBUNIT POP8"/>
    <property type="match status" value="1"/>
</dbReference>
<dbReference type="GO" id="GO:0000294">
    <property type="term" value="P:nuclear-transcribed mRNA catabolic process, RNase MRP-dependent"/>
    <property type="evidence" value="ECO:0007669"/>
    <property type="project" value="TreeGrafter"/>
</dbReference>
<feature type="compositionally biased region" description="Low complexity" evidence="1">
    <location>
        <begin position="7"/>
        <end position="24"/>
    </location>
</feature>
<dbReference type="Proteomes" id="UP000481861">
    <property type="component" value="Unassembled WGS sequence"/>
</dbReference>
<sequence>MAPKPPSSTLQAPAATSSSLSAPTLPHPAPSSANPTSKHSEQPPAASSPPNPNPKSKKRKRKDNVHILHQTTFRKPSWTYFHLNLVTPAAIDTTSTSMSKPAASPATASLDLLTVSSLLTPPLTAFLGLTGSSIAIDILKTQGCDVWIRVARQDARALRASLTGWMGSCEAGRIFTRTEELSLQPRTLIPHMLSSGQAKDVVKG</sequence>
<gene>
    <name evidence="3" type="ORF">BDV95DRAFT_601032</name>
</gene>
<evidence type="ECO:0000256" key="1">
    <source>
        <dbReference type="SAM" id="MobiDB-lite"/>
    </source>
</evidence>
<dbReference type="AlphaFoldDB" id="A0A7C8IFJ2"/>
<dbReference type="InterPro" id="IPR049128">
    <property type="entry name" value="Pop8-like_dom"/>
</dbReference>
<feature type="domain" description="Ribonucleases P/MRP subunit Pop8-like" evidence="2">
    <location>
        <begin position="77"/>
        <end position="165"/>
    </location>
</feature>
<dbReference type="GO" id="GO:0000172">
    <property type="term" value="C:ribonuclease MRP complex"/>
    <property type="evidence" value="ECO:0007669"/>
    <property type="project" value="InterPro"/>
</dbReference>
<dbReference type="GO" id="GO:0034965">
    <property type="term" value="P:intronic box C/D snoRNA processing"/>
    <property type="evidence" value="ECO:0007669"/>
    <property type="project" value="TreeGrafter"/>
</dbReference>
<accession>A0A7C8IFJ2</accession>
<organism evidence="3 4">
    <name type="scientific">Massariosphaeria phaeospora</name>
    <dbReference type="NCBI Taxonomy" id="100035"/>
    <lineage>
        <taxon>Eukaryota</taxon>
        <taxon>Fungi</taxon>
        <taxon>Dikarya</taxon>
        <taxon>Ascomycota</taxon>
        <taxon>Pezizomycotina</taxon>
        <taxon>Dothideomycetes</taxon>
        <taxon>Pleosporomycetidae</taxon>
        <taxon>Pleosporales</taxon>
        <taxon>Pleosporales incertae sedis</taxon>
        <taxon>Massariosphaeria</taxon>
    </lineage>
</organism>
<proteinExistence type="predicted"/>
<dbReference type="InterPro" id="IPR020347">
    <property type="entry name" value="Pop8"/>
</dbReference>
<feature type="region of interest" description="Disordered" evidence="1">
    <location>
        <begin position="1"/>
        <end position="65"/>
    </location>
</feature>
<evidence type="ECO:0000259" key="2">
    <source>
        <dbReference type="Pfam" id="PF20976"/>
    </source>
</evidence>
<dbReference type="GO" id="GO:0005655">
    <property type="term" value="C:nucleolar ribonuclease P complex"/>
    <property type="evidence" value="ECO:0007669"/>
    <property type="project" value="InterPro"/>
</dbReference>
<name>A0A7C8IFJ2_9PLEO</name>
<dbReference type="GO" id="GO:0000171">
    <property type="term" value="F:ribonuclease MRP activity"/>
    <property type="evidence" value="ECO:0007669"/>
    <property type="project" value="TreeGrafter"/>
</dbReference>
<dbReference type="Pfam" id="PF20976">
    <property type="entry name" value="Pop8"/>
    <property type="match status" value="1"/>
</dbReference>
<dbReference type="PANTHER" id="PTHR28173:SF1">
    <property type="entry name" value="RIBONUCLEASES P_MRP PROTEIN SUBUNIT POP8"/>
    <property type="match status" value="1"/>
</dbReference>
<evidence type="ECO:0000313" key="4">
    <source>
        <dbReference type="Proteomes" id="UP000481861"/>
    </source>
</evidence>
<dbReference type="GO" id="GO:0008033">
    <property type="term" value="P:tRNA processing"/>
    <property type="evidence" value="ECO:0007669"/>
    <property type="project" value="InterPro"/>
</dbReference>
<dbReference type="GO" id="GO:0004526">
    <property type="term" value="F:ribonuclease P activity"/>
    <property type="evidence" value="ECO:0007669"/>
    <property type="project" value="TreeGrafter"/>
</dbReference>
<comment type="caution">
    <text evidence="3">The sequence shown here is derived from an EMBL/GenBank/DDBJ whole genome shotgun (WGS) entry which is preliminary data.</text>
</comment>
<dbReference type="OrthoDB" id="5530243at2759"/>
<reference evidence="3 4" key="1">
    <citation type="submission" date="2020-01" db="EMBL/GenBank/DDBJ databases">
        <authorList>
            <consortium name="DOE Joint Genome Institute"/>
            <person name="Haridas S."/>
            <person name="Albert R."/>
            <person name="Binder M."/>
            <person name="Bloem J."/>
            <person name="Labutti K."/>
            <person name="Salamov A."/>
            <person name="Andreopoulos B."/>
            <person name="Baker S.E."/>
            <person name="Barry K."/>
            <person name="Bills G."/>
            <person name="Bluhm B.H."/>
            <person name="Cannon C."/>
            <person name="Castanera R."/>
            <person name="Culley D.E."/>
            <person name="Daum C."/>
            <person name="Ezra D."/>
            <person name="Gonzalez J.B."/>
            <person name="Henrissat B."/>
            <person name="Kuo A."/>
            <person name="Liang C."/>
            <person name="Lipzen A."/>
            <person name="Lutzoni F."/>
            <person name="Magnuson J."/>
            <person name="Mondo S."/>
            <person name="Nolan M."/>
            <person name="Ohm R."/>
            <person name="Pangilinan J."/>
            <person name="Park H.-J.H."/>
            <person name="Ramirez L."/>
            <person name="Alfaro M."/>
            <person name="Sun H."/>
            <person name="Tritt A."/>
            <person name="Yoshinaga Y."/>
            <person name="Zwiers L.-H.L."/>
            <person name="Turgeon B.G."/>
            <person name="Goodwin S.B."/>
            <person name="Spatafora J.W."/>
            <person name="Crous P.W."/>
            <person name="Grigoriev I.V."/>
        </authorList>
    </citation>
    <scope>NUCLEOTIDE SEQUENCE [LARGE SCALE GENOMIC DNA]</scope>
    <source>
        <strain evidence="3 4">CBS 611.86</strain>
    </source>
</reference>